<organism evidence="2 3">
    <name type="scientific">Burkholderia mallei (strain ATCC 23344)</name>
    <dbReference type="NCBI Taxonomy" id="243160"/>
    <lineage>
        <taxon>Bacteria</taxon>
        <taxon>Pseudomonadati</taxon>
        <taxon>Pseudomonadota</taxon>
        <taxon>Betaproteobacteria</taxon>
        <taxon>Burkholderiales</taxon>
        <taxon>Burkholderiaceae</taxon>
        <taxon>Burkholderia</taxon>
        <taxon>pseudomallei group</taxon>
    </lineage>
</organism>
<gene>
    <name evidence="2" type="ordered locus">BMAA0661</name>
</gene>
<dbReference type="HOGENOM" id="CLU_1881819_0_0_4"/>
<protein>
    <submittedName>
        <fullName evidence="2">Uncharacterized protein</fullName>
    </submittedName>
</protein>
<feature type="compositionally biased region" description="Low complexity" evidence="1">
    <location>
        <begin position="122"/>
        <end position="135"/>
    </location>
</feature>
<dbReference type="KEGG" id="bma:BMAA0661"/>
<name>A0A0H2WEP5_BURMA</name>
<reference evidence="2 3" key="1">
    <citation type="journal article" date="2004" name="Proc. Natl. Acad. Sci. U.S.A.">
        <title>Structural flexibility in the Burkholderia mallei genome.</title>
        <authorList>
            <person name="Nierman W.C."/>
            <person name="DeShazer D."/>
            <person name="Kim H.S."/>
            <person name="Tettelin H."/>
            <person name="Nelson K.E."/>
            <person name="Feldblyum T."/>
            <person name="Ulrich R.L."/>
            <person name="Ronning C.M."/>
            <person name="Brinkac L.M."/>
            <person name="Daugherty S.C."/>
            <person name="Davidsen T.D."/>
            <person name="Deboy R.T."/>
            <person name="Dimitrov G."/>
            <person name="Dodson R.J."/>
            <person name="Durkin A.S."/>
            <person name="Gwinn M.L."/>
            <person name="Haft D.H."/>
            <person name="Khouri H."/>
            <person name="Kolonay J.F."/>
            <person name="Madupu R."/>
            <person name="Mohammoud Y."/>
            <person name="Nelson W.C."/>
            <person name="Radune D."/>
            <person name="Romero C.M."/>
            <person name="Sarria S."/>
            <person name="Selengut J."/>
            <person name="Shamblin C."/>
            <person name="Sullivan S.A."/>
            <person name="White O."/>
            <person name="Yu Y."/>
            <person name="Zafar N."/>
            <person name="Zhou L."/>
            <person name="Fraser C.M."/>
        </authorList>
    </citation>
    <scope>NUCLEOTIDE SEQUENCE [LARGE SCALE GENOMIC DNA]</scope>
    <source>
        <strain evidence="2 3">ATCC 23344</strain>
    </source>
</reference>
<evidence type="ECO:0000313" key="2">
    <source>
        <dbReference type="EMBL" id="AAU46994.1"/>
    </source>
</evidence>
<accession>A0A0H2WEP5</accession>
<evidence type="ECO:0000256" key="1">
    <source>
        <dbReference type="SAM" id="MobiDB-lite"/>
    </source>
</evidence>
<dbReference type="EMBL" id="CP000011">
    <property type="protein sequence ID" value="AAU46994.1"/>
    <property type="molecule type" value="Genomic_DNA"/>
</dbReference>
<sequence>MKRSPTCTTRLSTPIRVHQHEVHMIPVPRRRRRPHRGAGHVHGPLIRHGLIETNPGPRASRIKTTPRERHGRAPFGGVRRGRRPAAACGRWLTVDNRPPAPRRHARARDAKRAGPNGHRGQADAAPPALAPRRNG</sequence>
<dbReference type="AlphaFoldDB" id="A0A0H2WEP5"/>
<feature type="region of interest" description="Disordered" evidence="1">
    <location>
        <begin position="32"/>
        <end position="135"/>
    </location>
</feature>
<keyword evidence="3" id="KW-1185">Reference proteome</keyword>
<proteinExistence type="predicted"/>
<evidence type="ECO:0000313" key="3">
    <source>
        <dbReference type="Proteomes" id="UP000006693"/>
    </source>
</evidence>
<dbReference type="Proteomes" id="UP000006693">
    <property type="component" value="Chromosome 2"/>
</dbReference>